<evidence type="ECO:0000313" key="4">
    <source>
        <dbReference type="EMBL" id="HIV02701.1"/>
    </source>
</evidence>
<dbReference type="InterPro" id="IPR033949">
    <property type="entry name" value="CobQ_GATase1"/>
</dbReference>
<dbReference type="GO" id="GO:0140282">
    <property type="term" value="F:carbon-nitrogen ligase activity on lipid II"/>
    <property type="evidence" value="ECO:0007669"/>
    <property type="project" value="UniProtKB-UniRule"/>
</dbReference>
<sequence length="249" mass="27294">MEYSLTVYHLYPDLLNLYGDKGNIAVLEKRCLWRGVNAQVKTLCEGERPDFSGVDIVLLGGGSDREQLLVSQYRDVVAQPLKEYVESGGVTLAVCAGYQLMGNFYEANGERIACFGVLDIDTVSGEGRLIGNIAVEATLGGRSVTLAGFENHGGRTDIKTHTPLGRVRFGYGSDGSGTHEGVVYKNTVATYLHGPILPKNPELADYLIETALERKYPGAFSHGLIPLDDTMEMRAKEYLIRREMEARGL</sequence>
<dbReference type="InterPro" id="IPR043702">
    <property type="entry name" value="Lipid_II_synth_GatD"/>
</dbReference>
<evidence type="ECO:0000256" key="1">
    <source>
        <dbReference type="ARBA" id="ARBA00022962"/>
    </source>
</evidence>
<keyword evidence="2" id="KW-0133">Cell shape</keyword>
<dbReference type="GO" id="GO:0009236">
    <property type="term" value="P:cobalamin biosynthetic process"/>
    <property type="evidence" value="ECO:0007669"/>
    <property type="project" value="InterPro"/>
</dbReference>
<keyword evidence="2" id="KW-0573">Peptidoglycan synthesis</keyword>
<gene>
    <name evidence="2" type="primary">gatD</name>
    <name evidence="4" type="ORF">IAC74_03940</name>
</gene>
<keyword evidence="1 2" id="KW-0315">Glutamine amidotransferase</keyword>
<dbReference type="GO" id="GO:0008360">
    <property type="term" value="P:regulation of cell shape"/>
    <property type="evidence" value="ECO:0007669"/>
    <property type="project" value="UniProtKB-KW"/>
</dbReference>
<feature type="domain" description="CobB/CobQ-like glutamine amidotransferase" evidence="3">
    <location>
        <begin position="6"/>
        <end position="200"/>
    </location>
</feature>
<comment type="caution">
    <text evidence="4">The sequence shown here is derived from an EMBL/GenBank/DDBJ whole genome shotgun (WGS) entry which is preliminary data.</text>
</comment>
<dbReference type="Proteomes" id="UP000886743">
    <property type="component" value="Unassembled WGS sequence"/>
</dbReference>
<proteinExistence type="inferred from homology"/>
<dbReference type="CDD" id="cd01750">
    <property type="entry name" value="GATase1_CobQ"/>
    <property type="match status" value="1"/>
</dbReference>
<dbReference type="GO" id="GO:0071555">
    <property type="term" value="P:cell wall organization"/>
    <property type="evidence" value="ECO:0007669"/>
    <property type="project" value="UniProtKB-KW"/>
</dbReference>
<dbReference type="GO" id="GO:0004359">
    <property type="term" value="F:glutaminase activity"/>
    <property type="evidence" value="ECO:0007669"/>
    <property type="project" value="UniProtKB-UniRule"/>
</dbReference>
<feature type="binding site" evidence="2">
    <location>
        <position position="128"/>
    </location>
    <ligand>
        <name>substrate</name>
    </ligand>
</feature>
<protein>
    <recommendedName>
        <fullName evidence="2">Lipid II isoglutaminyl synthase (glutamine-hydrolyzing) subunit GatD</fullName>
        <ecNumber evidence="2">6.3.5.13</ecNumber>
    </recommendedName>
    <alternativeName>
        <fullName evidence="2">Lipid II isoglutaminyl synthase glutaminase subunit</fullName>
        <ecNumber evidence="2">3.5.1.2</ecNumber>
    </alternativeName>
</protein>
<dbReference type="PROSITE" id="PS51274">
    <property type="entry name" value="GATASE_COBBQ"/>
    <property type="match status" value="1"/>
</dbReference>
<reference evidence="4" key="2">
    <citation type="journal article" date="2021" name="PeerJ">
        <title>Extensive microbial diversity within the chicken gut microbiome revealed by metagenomics and culture.</title>
        <authorList>
            <person name="Gilroy R."/>
            <person name="Ravi A."/>
            <person name="Getino M."/>
            <person name="Pursley I."/>
            <person name="Horton D.L."/>
            <person name="Alikhan N.F."/>
            <person name="Baker D."/>
            <person name="Gharbi K."/>
            <person name="Hall N."/>
            <person name="Watson M."/>
            <person name="Adriaenssens E.M."/>
            <person name="Foster-Nyarko E."/>
            <person name="Jarju S."/>
            <person name="Secka A."/>
            <person name="Antonio M."/>
            <person name="Oren A."/>
            <person name="Chaudhuri R.R."/>
            <person name="La Ragione R."/>
            <person name="Hildebrand F."/>
            <person name="Pallen M.J."/>
        </authorList>
    </citation>
    <scope>NUCLEOTIDE SEQUENCE</scope>
    <source>
        <strain evidence="4">4920</strain>
    </source>
</reference>
<feature type="active site" description="Nucleophile" evidence="2">
    <location>
        <position position="95"/>
    </location>
</feature>
<organism evidence="4 5">
    <name type="scientific">Candidatus Aphodoplasma excrementigallinarum</name>
    <dbReference type="NCBI Taxonomy" id="2840673"/>
    <lineage>
        <taxon>Bacteria</taxon>
        <taxon>Bacillati</taxon>
        <taxon>Bacillota</taxon>
        <taxon>Clostridia</taxon>
        <taxon>Eubacteriales</taxon>
        <taxon>Candidatus Aphodoplasma</taxon>
    </lineage>
</organism>
<dbReference type="HAMAP" id="MF_02213">
    <property type="entry name" value="Lipid_II_synth_GatD"/>
    <property type="match status" value="1"/>
</dbReference>
<dbReference type="Gene3D" id="3.40.50.880">
    <property type="match status" value="1"/>
</dbReference>
<dbReference type="PANTHER" id="PTHR21343:SF9">
    <property type="entry name" value="LIPID II ISOGLUTAMINYL SYNTHASE (GLUTAMINE-HYDROLYZING) SUBUNIT GATD"/>
    <property type="match status" value="1"/>
</dbReference>
<dbReference type="GO" id="GO:0009252">
    <property type="term" value="P:peptidoglycan biosynthetic process"/>
    <property type="evidence" value="ECO:0007669"/>
    <property type="project" value="UniProtKB-UniRule"/>
</dbReference>
<dbReference type="EMBL" id="DVOF01000116">
    <property type="protein sequence ID" value="HIV02701.1"/>
    <property type="molecule type" value="Genomic_DNA"/>
</dbReference>
<comment type="catalytic activity">
    <reaction evidence="2">
        <text>L-glutamine + H2O = L-glutamate + NH4(+)</text>
        <dbReference type="Rhea" id="RHEA:15889"/>
        <dbReference type="ChEBI" id="CHEBI:15377"/>
        <dbReference type="ChEBI" id="CHEBI:28938"/>
        <dbReference type="ChEBI" id="CHEBI:29985"/>
        <dbReference type="ChEBI" id="CHEBI:58359"/>
        <dbReference type="EC" id="3.5.1.2"/>
    </reaction>
</comment>
<dbReference type="PANTHER" id="PTHR21343">
    <property type="entry name" value="DETHIOBIOTIN SYNTHETASE"/>
    <property type="match status" value="1"/>
</dbReference>
<dbReference type="Pfam" id="PF07685">
    <property type="entry name" value="GATase_3"/>
    <property type="match status" value="1"/>
</dbReference>
<keyword evidence="2" id="KW-0436">Ligase</keyword>
<name>A0A9D1NHL8_9FIRM</name>
<evidence type="ECO:0000313" key="5">
    <source>
        <dbReference type="Proteomes" id="UP000886743"/>
    </source>
</evidence>
<comment type="function">
    <text evidence="2">The lipid II isoglutaminyl synthase complex catalyzes the formation of alpha-D-isoglutamine in the cell wall lipid II stem peptide. The GatD subunit catalyzes the hydrolysis of glutamine to glutamate and ammonia. The resulting ammonia molecule is channeled to the active site of MurT.</text>
</comment>
<comment type="catalytic activity">
    <reaction evidence="2">
        <text>beta-D-GlcNAc-(1-&gt;4)-Mur2Ac(oyl-L-Ala-gamma-D-Glu-L-Lys-D-Ala-D-Ala)-di-trans,octa-cis-undecaprenyl diphosphate + L-glutamine + ATP + H2O = beta-D-GlcNAc-(1-&gt;4)-Mur2Ac(oyl-L-Ala-D-isoglutaminyl-L-Lys-D-Ala-D-Ala)-di-trans,octa-cis-undecaprenyl diphosphate + L-glutamate + ADP + phosphate + H(+)</text>
        <dbReference type="Rhea" id="RHEA:57928"/>
        <dbReference type="ChEBI" id="CHEBI:15377"/>
        <dbReference type="ChEBI" id="CHEBI:15378"/>
        <dbReference type="ChEBI" id="CHEBI:29985"/>
        <dbReference type="ChEBI" id="CHEBI:30616"/>
        <dbReference type="ChEBI" id="CHEBI:43474"/>
        <dbReference type="ChEBI" id="CHEBI:58359"/>
        <dbReference type="ChEBI" id="CHEBI:60033"/>
        <dbReference type="ChEBI" id="CHEBI:62233"/>
        <dbReference type="ChEBI" id="CHEBI:456216"/>
        <dbReference type="EC" id="6.3.5.13"/>
    </reaction>
</comment>
<comment type="subunit">
    <text evidence="2">Forms a heterodimer with MurT.</text>
</comment>
<dbReference type="AlphaFoldDB" id="A0A9D1NHL8"/>
<keyword evidence="2" id="KW-0961">Cell wall biogenesis/degradation</keyword>
<evidence type="ECO:0000256" key="2">
    <source>
        <dbReference type="HAMAP-Rule" id="MF_02213"/>
    </source>
</evidence>
<accession>A0A9D1NHL8</accession>
<dbReference type="EC" id="3.5.1.2" evidence="2"/>
<evidence type="ECO:0000259" key="3">
    <source>
        <dbReference type="Pfam" id="PF07685"/>
    </source>
</evidence>
<dbReference type="InterPro" id="IPR011698">
    <property type="entry name" value="GATase_3"/>
</dbReference>
<dbReference type="EC" id="6.3.5.13" evidence="2"/>
<dbReference type="InterPro" id="IPR029062">
    <property type="entry name" value="Class_I_gatase-like"/>
</dbReference>
<dbReference type="SUPFAM" id="SSF52317">
    <property type="entry name" value="Class I glutamine amidotransferase-like"/>
    <property type="match status" value="1"/>
</dbReference>
<keyword evidence="2" id="KW-0378">Hydrolase</keyword>
<comment type="pathway">
    <text evidence="2">Cell wall biogenesis; peptidoglycan biosynthesis.</text>
</comment>
<reference evidence="4" key="1">
    <citation type="submission" date="2020-10" db="EMBL/GenBank/DDBJ databases">
        <authorList>
            <person name="Gilroy R."/>
        </authorList>
    </citation>
    <scope>NUCLEOTIDE SEQUENCE</scope>
    <source>
        <strain evidence="4">4920</strain>
    </source>
</reference>
<comment type="similarity">
    <text evidence="2">Belongs to the CobB/CobQ family. GatD subfamily.</text>
</comment>
<feature type="active site" evidence="2">
    <location>
        <position position="193"/>
    </location>
</feature>